<dbReference type="RefSeq" id="WP_127344253.1">
    <property type="nucleotide sequence ID" value="NZ_RJJX01000017.1"/>
</dbReference>
<organism evidence="7 8">
    <name type="scientific">Ancylomarina longa</name>
    <dbReference type="NCBI Taxonomy" id="2487017"/>
    <lineage>
        <taxon>Bacteria</taxon>
        <taxon>Pseudomonadati</taxon>
        <taxon>Bacteroidota</taxon>
        <taxon>Bacteroidia</taxon>
        <taxon>Marinilabiliales</taxon>
        <taxon>Marinifilaceae</taxon>
        <taxon>Ancylomarina</taxon>
    </lineage>
</organism>
<evidence type="ECO:0000256" key="4">
    <source>
        <dbReference type="PROSITE-ProRule" id="PRU00510"/>
    </source>
</evidence>
<reference evidence="7 8" key="1">
    <citation type="submission" date="2018-11" db="EMBL/GenBank/DDBJ databases">
        <title>Parancylomarina longa gen. nov., sp. nov., isolated from sediments of southern Okinawa.</title>
        <authorList>
            <person name="Fu T."/>
        </authorList>
    </citation>
    <scope>NUCLEOTIDE SEQUENCE [LARGE SCALE GENOMIC DNA]</scope>
    <source>
        <strain evidence="7 8">T3-2 S1-C</strain>
    </source>
</reference>
<dbReference type="GO" id="GO:0008270">
    <property type="term" value="F:zinc ion binding"/>
    <property type="evidence" value="ECO:0007669"/>
    <property type="project" value="UniProtKB-KW"/>
</dbReference>
<evidence type="ECO:0000256" key="3">
    <source>
        <dbReference type="ARBA" id="ARBA00022833"/>
    </source>
</evidence>
<evidence type="ECO:0000313" key="7">
    <source>
        <dbReference type="EMBL" id="RUT77686.1"/>
    </source>
</evidence>
<sequence length="111" mass="12423">MQNINKTEILHQIQRKLETLELEILELKEVTKPIAPDCAIGRISRMDAINNKSVSEAALRKKKIQFSALKDALKSIDSPDFGKCIKCGKSIPLGRIMIMPESKKCVNCANK</sequence>
<proteinExistence type="predicted"/>
<keyword evidence="8" id="KW-1185">Reference proteome</keyword>
<keyword evidence="5" id="KW-0175">Coiled coil</keyword>
<comment type="caution">
    <text evidence="7">The sequence shown here is derived from an EMBL/GenBank/DDBJ whole genome shotgun (WGS) entry which is preliminary data.</text>
</comment>
<accession>A0A434ATF4</accession>
<name>A0A434ATF4_9BACT</name>
<evidence type="ECO:0000313" key="8">
    <source>
        <dbReference type="Proteomes" id="UP000282985"/>
    </source>
</evidence>
<dbReference type="OrthoDB" id="1121111at2"/>
<dbReference type="Gene3D" id="1.20.120.910">
    <property type="entry name" value="DksA, coiled-coil domain"/>
    <property type="match status" value="1"/>
</dbReference>
<dbReference type="SUPFAM" id="SSF57716">
    <property type="entry name" value="Glucocorticoid receptor-like (DNA-binding domain)"/>
    <property type="match status" value="1"/>
</dbReference>
<evidence type="ECO:0000256" key="2">
    <source>
        <dbReference type="ARBA" id="ARBA00022771"/>
    </source>
</evidence>
<keyword evidence="1" id="KW-0479">Metal-binding</keyword>
<evidence type="ECO:0000259" key="6">
    <source>
        <dbReference type="Pfam" id="PF01258"/>
    </source>
</evidence>
<dbReference type="Proteomes" id="UP000282985">
    <property type="component" value="Unassembled WGS sequence"/>
</dbReference>
<keyword evidence="2" id="KW-0863">Zinc-finger</keyword>
<dbReference type="AlphaFoldDB" id="A0A434ATF4"/>
<protein>
    <submittedName>
        <fullName evidence="7">TraR/DksA family transcriptional regulator</fullName>
    </submittedName>
</protein>
<feature type="coiled-coil region" evidence="5">
    <location>
        <begin position="3"/>
        <end position="30"/>
    </location>
</feature>
<feature type="domain" description="Zinc finger DksA/TraR C4-type" evidence="6">
    <location>
        <begin position="80"/>
        <end position="111"/>
    </location>
</feature>
<dbReference type="InterPro" id="IPR000962">
    <property type="entry name" value="Znf_DskA_TraR"/>
</dbReference>
<evidence type="ECO:0000256" key="1">
    <source>
        <dbReference type="ARBA" id="ARBA00022723"/>
    </source>
</evidence>
<dbReference type="EMBL" id="RJJX01000017">
    <property type="protein sequence ID" value="RUT77686.1"/>
    <property type="molecule type" value="Genomic_DNA"/>
</dbReference>
<evidence type="ECO:0000256" key="5">
    <source>
        <dbReference type="SAM" id="Coils"/>
    </source>
</evidence>
<dbReference type="PROSITE" id="PS51128">
    <property type="entry name" value="ZF_DKSA_2"/>
    <property type="match status" value="1"/>
</dbReference>
<keyword evidence="3" id="KW-0862">Zinc</keyword>
<gene>
    <name evidence="7" type="ORF">DLK05_12225</name>
</gene>
<dbReference type="Pfam" id="PF01258">
    <property type="entry name" value="zf-dskA_traR"/>
    <property type="match status" value="1"/>
</dbReference>
<feature type="zinc finger region" description="dksA C4-type" evidence="4">
    <location>
        <begin position="84"/>
        <end position="108"/>
    </location>
</feature>